<name>A0A183G7X3_HELPZ</name>
<dbReference type="WBParaSite" id="HPBE_0001791801-mRNA-1">
    <property type="protein sequence ID" value="HPBE_0001791801-mRNA-1"/>
    <property type="gene ID" value="HPBE_0001791801"/>
</dbReference>
<accession>A0A183G7X3</accession>
<protein>
    <submittedName>
        <fullName evidence="2">SH2 domain-containing protein</fullName>
    </submittedName>
</protein>
<keyword evidence="1" id="KW-1185">Reference proteome</keyword>
<sequence>LVVSKDARLQLYEFAQQFIPVYANEGIMPLKVLNLRTKDREWLRDRAMDFTNCAKDPLSAKRKMDLPLAAVDLAAARLGPPAGRIITKPMQRQALPSYVPLPPMTFFINSTPLHSGRPASNDNGS</sequence>
<evidence type="ECO:0000313" key="2">
    <source>
        <dbReference type="WBParaSite" id="HPBE_0001791801-mRNA-1"/>
    </source>
</evidence>
<proteinExistence type="predicted"/>
<evidence type="ECO:0000313" key="1">
    <source>
        <dbReference type="Proteomes" id="UP000050761"/>
    </source>
</evidence>
<reference evidence="2" key="1">
    <citation type="submission" date="2019-09" db="UniProtKB">
        <authorList>
            <consortium name="WormBaseParasite"/>
        </authorList>
    </citation>
    <scope>IDENTIFICATION</scope>
</reference>
<dbReference type="Proteomes" id="UP000050761">
    <property type="component" value="Unassembled WGS sequence"/>
</dbReference>
<dbReference type="AlphaFoldDB" id="A0A183G7X3"/>
<organism evidence="1 2">
    <name type="scientific">Heligmosomoides polygyrus</name>
    <name type="common">Parasitic roundworm</name>
    <dbReference type="NCBI Taxonomy" id="6339"/>
    <lineage>
        <taxon>Eukaryota</taxon>
        <taxon>Metazoa</taxon>
        <taxon>Ecdysozoa</taxon>
        <taxon>Nematoda</taxon>
        <taxon>Chromadorea</taxon>
        <taxon>Rhabditida</taxon>
        <taxon>Rhabditina</taxon>
        <taxon>Rhabditomorpha</taxon>
        <taxon>Strongyloidea</taxon>
        <taxon>Heligmosomidae</taxon>
        <taxon>Heligmosomoides</taxon>
    </lineage>
</organism>